<dbReference type="Proteomes" id="UP001177260">
    <property type="component" value="Unassembled WGS sequence"/>
</dbReference>
<comment type="caution">
    <text evidence="1">The sequence shown here is derived from an EMBL/GenBank/DDBJ whole genome shotgun (WGS) entry which is preliminary data.</text>
</comment>
<keyword evidence="2" id="KW-1185">Reference proteome</keyword>
<evidence type="ECO:0000313" key="2">
    <source>
        <dbReference type="Proteomes" id="UP001177260"/>
    </source>
</evidence>
<protein>
    <submittedName>
        <fullName evidence="1">Uncharacterized protein</fullName>
    </submittedName>
</protein>
<dbReference type="EMBL" id="JAOPJF010000030">
    <property type="protein sequence ID" value="KAK1144513.1"/>
    <property type="molecule type" value="Genomic_DNA"/>
</dbReference>
<name>A0ACC3B2K6_9EURO</name>
<accession>A0ACC3B2K6</accession>
<proteinExistence type="predicted"/>
<organism evidence="1 2">
    <name type="scientific">Aspergillus melleus</name>
    <dbReference type="NCBI Taxonomy" id="138277"/>
    <lineage>
        <taxon>Eukaryota</taxon>
        <taxon>Fungi</taxon>
        <taxon>Dikarya</taxon>
        <taxon>Ascomycota</taxon>
        <taxon>Pezizomycotina</taxon>
        <taxon>Eurotiomycetes</taxon>
        <taxon>Eurotiomycetidae</taxon>
        <taxon>Eurotiales</taxon>
        <taxon>Aspergillaceae</taxon>
        <taxon>Aspergillus</taxon>
        <taxon>Aspergillus subgen. Circumdati</taxon>
    </lineage>
</organism>
<evidence type="ECO:0000313" key="1">
    <source>
        <dbReference type="EMBL" id="KAK1144513.1"/>
    </source>
</evidence>
<gene>
    <name evidence="1" type="ORF">N8T08_005386</name>
</gene>
<reference evidence="1 2" key="1">
    <citation type="journal article" date="2023" name="ACS Omega">
        <title>Identification of the Neoaspergillic Acid Biosynthesis Gene Cluster by Establishing an In Vitro CRISPR-Ribonucleoprotein Genetic System in Aspergillus melleus.</title>
        <authorList>
            <person name="Yuan B."/>
            <person name="Grau M.F."/>
            <person name="Murata R.M."/>
            <person name="Torok T."/>
            <person name="Venkateswaran K."/>
            <person name="Stajich J.E."/>
            <person name="Wang C.C.C."/>
        </authorList>
    </citation>
    <scope>NUCLEOTIDE SEQUENCE [LARGE SCALE GENOMIC DNA]</scope>
    <source>
        <strain evidence="1 2">IMV 1140</strain>
    </source>
</reference>
<sequence length="772" mass="85522">MTSEPTEESISNFVNFTSASREQAVSFLKANDLNLHKAINAYFEDPTGPQIEAPIPQNDANAPSFQIEHTDSVLGSAAFPPSRPPSSLNLRDQAQMPSPNQPNTTPSQEIQDPNKGLSLAEQEERQLQQAVAMSLNQNLGNQESGVTSAKPANFGRATRDHYDEGAWAMTLFNSSAREIIISPDPADRKRVGDEPAFLRPTQDNLYLGGLLTILHSIPLAREALLLRSQVLSDYGHDPQWWNGQPISLPKIVTMQDVEEGNTDWDDIIHETQRLVALLDTTNRSFGSADALESLKCMSTNGSEGSISRFLETWQEAAVRADPGNQLATIFSSSAYKRPLSEYDTPIQKDFCTIDPFVDPEHGQTLYDVLDRTVWSDRPGESLDDVWLEHVAEVLTVKLESSDSSKAVDVKIPPVFYPDRYLASCRDIAREFRLQRLQVFDEIYKLERLAHRFSISKSVAHRGMNYKEVLEKAAIAAPIVIPQTLANGSSETPEYAKPEAERLAEELRGISRKIEDKLNELESRKEEALATLRGYSKTLTEPSASPGEPPNHRYMLRGVCTEPHVTYVLRRQDTGALEESETDSEWQWWRISFSIEDAKAGRAEPNAGGNATSNSADVVGYTARKVREVEVLKAAREESKTVLLVYAQDSALNVPNEPAPPPLQKFVTDDNKAFDTEFQEAGATDIMEEDQAPDSTAGPNPPDRMQTGDTSQAPVNVFDYQVSGFDRETGPGQEMQERGGRPLLSRSNTAGLAQSAPHAEPEWDETKEAKVAP</sequence>